<feature type="compositionally biased region" description="Basic and acidic residues" evidence="1">
    <location>
        <begin position="377"/>
        <end position="402"/>
    </location>
</feature>
<protein>
    <submittedName>
        <fullName evidence="2">Uncharacterized protein</fullName>
    </submittedName>
</protein>
<feature type="compositionally biased region" description="Acidic residues" evidence="1">
    <location>
        <begin position="280"/>
        <end position="296"/>
    </location>
</feature>
<feature type="region of interest" description="Disordered" evidence="1">
    <location>
        <begin position="262"/>
        <end position="573"/>
    </location>
</feature>
<evidence type="ECO:0000313" key="2">
    <source>
        <dbReference type="EMBL" id="KAI1706150.1"/>
    </source>
</evidence>
<name>A0AAD4MUB6_9BILA</name>
<dbReference type="EMBL" id="JAKKPZ010000050">
    <property type="protein sequence ID" value="KAI1706150.1"/>
    <property type="molecule type" value="Genomic_DNA"/>
</dbReference>
<feature type="compositionally biased region" description="Basic and acidic residues" evidence="1">
    <location>
        <begin position="474"/>
        <end position="485"/>
    </location>
</feature>
<keyword evidence="3" id="KW-1185">Reference proteome</keyword>
<dbReference type="Proteomes" id="UP001201812">
    <property type="component" value="Unassembled WGS sequence"/>
</dbReference>
<accession>A0AAD4MUB6</accession>
<feature type="compositionally biased region" description="Acidic residues" evidence="1">
    <location>
        <begin position="651"/>
        <end position="675"/>
    </location>
</feature>
<comment type="caution">
    <text evidence="2">The sequence shown here is derived from an EMBL/GenBank/DDBJ whole genome shotgun (WGS) entry which is preliminary data.</text>
</comment>
<evidence type="ECO:0000313" key="3">
    <source>
        <dbReference type="Proteomes" id="UP001201812"/>
    </source>
</evidence>
<evidence type="ECO:0000256" key="1">
    <source>
        <dbReference type="SAM" id="MobiDB-lite"/>
    </source>
</evidence>
<feature type="compositionally biased region" description="Basic and acidic residues" evidence="1">
    <location>
        <begin position="305"/>
        <end position="322"/>
    </location>
</feature>
<gene>
    <name evidence="2" type="ORF">DdX_13191</name>
</gene>
<feature type="compositionally biased region" description="Basic and acidic residues" evidence="1">
    <location>
        <begin position="409"/>
        <end position="423"/>
    </location>
</feature>
<organism evidence="2 3">
    <name type="scientific">Ditylenchus destructor</name>
    <dbReference type="NCBI Taxonomy" id="166010"/>
    <lineage>
        <taxon>Eukaryota</taxon>
        <taxon>Metazoa</taxon>
        <taxon>Ecdysozoa</taxon>
        <taxon>Nematoda</taxon>
        <taxon>Chromadorea</taxon>
        <taxon>Rhabditida</taxon>
        <taxon>Tylenchina</taxon>
        <taxon>Tylenchomorpha</taxon>
        <taxon>Sphaerularioidea</taxon>
        <taxon>Anguinidae</taxon>
        <taxon>Anguininae</taxon>
        <taxon>Ditylenchus</taxon>
    </lineage>
</organism>
<feature type="compositionally biased region" description="Polar residues" evidence="1">
    <location>
        <begin position="549"/>
        <end position="561"/>
    </location>
</feature>
<reference evidence="2" key="1">
    <citation type="submission" date="2022-01" db="EMBL/GenBank/DDBJ databases">
        <title>Genome Sequence Resource for Two Populations of Ditylenchus destructor, the Migratory Endoparasitic Phytonematode.</title>
        <authorList>
            <person name="Zhang H."/>
            <person name="Lin R."/>
            <person name="Xie B."/>
        </authorList>
    </citation>
    <scope>NUCLEOTIDE SEQUENCE</scope>
    <source>
        <strain evidence="2">BazhouSP</strain>
    </source>
</reference>
<feature type="compositionally biased region" description="Basic and acidic residues" evidence="1">
    <location>
        <begin position="438"/>
        <end position="451"/>
    </location>
</feature>
<feature type="region of interest" description="Disordered" evidence="1">
    <location>
        <begin position="637"/>
        <end position="693"/>
    </location>
</feature>
<feature type="compositionally biased region" description="Polar residues" evidence="1">
    <location>
        <begin position="683"/>
        <end position="693"/>
    </location>
</feature>
<proteinExistence type="predicted"/>
<dbReference type="AlphaFoldDB" id="A0AAD4MUB6"/>
<feature type="compositionally biased region" description="Basic and acidic residues" evidence="1">
    <location>
        <begin position="344"/>
        <end position="355"/>
    </location>
</feature>
<feature type="compositionally biased region" description="Basic and acidic residues" evidence="1">
    <location>
        <begin position="507"/>
        <end position="524"/>
    </location>
</feature>
<sequence>MFILRIVDIRAPVTSCDAMCEKRKFAFDWTDDTIFDGLNYSATSVINRDNSAPPSLGEFVTRALEVLKINESIKAQFPISMADEKEQIRFYKYKLKSVRRDGFVYSFPTDRKKHPLWKCRMTCGRIINGKRTCPAYVLTTGDWNKDDRGREFQIGIVMNEHDHEPYQTAFQGQESDDENPEAGLKFYKYIDTKVHRDGYVYCWVGNLKSQPWTQRMRCTRQQRGIQKQCNGYIWTTGEWETDSRERLYQRGIVKRPHACEQRSKKIDVDDTDFVGNGGPMDDEQKDESDEALEENSEASLGPAEDVEHVEQEKSAEIDKALEESLEAPLGPAGDTAAPSVENEAETKDEAEKDELYIDESDESLQENSEASLGPAEDVEHVEQEKSAEIDKALEENYEAPRDPDEDVEHVEQEKSAEVDKAMEESAEAQHGPAENLEYVEREETAEVDKAMGESLEAPLGPAGDTAAPSVENEAETKDEAEKDELYIDESDESLQENSEASLGPAEDVEHVEQEKSAEIDKALEESSEAPGNEGAASPYTTALDLMQKLTLQSPPSSSHTMLSEDENHIIEVRSPGSIAASFLDGESLLDGEQPRRELTEEEKILKERRISILLDEGTSPAEYYNEAVELYLVETDEAFEESSEAPLGPAEDLDSNLEQEGSDGEVQDMEQEDSAEVDKEVRNTTTQLDVTSGSDEWIRLLPESEVRK</sequence>